<protein>
    <submittedName>
        <fullName evidence="1">Uncharacterized protein</fullName>
    </submittedName>
</protein>
<organism evidence="1 2">
    <name type="scientific">Aspergillus mulundensis</name>
    <dbReference type="NCBI Taxonomy" id="1810919"/>
    <lineage>
        <taxon>Eukaryota</taxon>
        <taxon>Fungi</taxon>
        <taxon>Dikarya</taxon>
        <taxon>Ascomycota</taxon>
        <taxon>Pezizomycotina</taxon>
        <taxon>Eurotiomycetes</taxon>
        <taxon>Eurotiomycetidae</taxon>
        <taxon>Eurotiales</taxon>
        <taxon>Aspergillaceae</taxon>
        <taxon>Aspergillus</taxon>
        <taxon>Aspergillus subgen. Nidulantes</taxon>
    </lineage>
</organism>
<gene>
    <name evidence="1" type="ORF">DSM5745_01594</name>
</gene>
<dbReference type="GeneID" id="38111964"/>
<proteinExistence type="predicted"/>
<dbReference type="AlphaFoldDB" id="A0A3D8SU38"/>
<dbReference type="OrthoDB" id="4503755at2759"/>
<keyword evidence="2" id="KW-1185">Reference proteome</keyword>
<dbReference type="STRING" id="1810919.A0A3D8SU38"/>
<evidence type="ECO:0000313" key="1">
    <source>
        <dbReference type="EMBL" id="RDW89819.1"/>
    </source>
</evidence>
<accession>A0A3D8SU38</accession>
<dbReference type="RefSeq" id="XP_026606773.1">
    <property type="nucleotide sequence ID" value="XM_026743610.1"/>
</dbReference>
<comment type="caution">
    <text evidence="1">The sequence shown here is derived from an EMBL/GenBank/DDBJ whole genome shotgun (WGS) entry which is preliminary data.</text>
</comment>
<evidence type="ECO:0000313" key="2">
    <source>
        <dbReference type="Proteomes" id="UP000256690"/>
    </source>
</evidence>
<reference evidence="1 2" key="1">
    <citation type="journal article" date="2018" name="IMA Fungus">
        <title>IMA Genome-F 9: Draft genome sequence of Annulohypoxylon stygium, Aspergillus mulundensis, Berkeleyomyces basicola (syn. Thielaviopsis basicola), Ceratocystis smalleyi, two Cercospora beticola strains, Coleophoma cylindrospora, Fusarium fracticaudum, Phialophora cf. hyalina, and Morchella septimelata.</title>
        <authorList>
            <person name="Wingfield B.D."/>
            <person name="Bills G.F."/>
            <person name="Dong Y."/>
            <person name="Huang W."/>
            <person name="Nel W.J."/>
            <person name="Swalarsk-Parry B.S."/>
            <person name="Vaghefi N."/>
            <person name="Wilken P.M."/>
            <person name="An Z."/>
            <person name="de Beer Z.W."/>
            <person name="De Vos L."/>
            <person name="Chen L."/>
            <person name="Duong T.A."/>
            <person name="Gao Y."/>
            <person name="Hammerbacher A."/>
            <person name="Kikkert J.R."/>
            <person name="Li Y."/>
            <person name="Li H."/>
            <person name="Li K."/>
            <person name="Li Q."/>
            <person name="Liu X."/>
            <person name="Ma X."/>
            <person name="Naidoo K."/>
            <person name="Pethybridge S.J."/>
            <person name="Sun J."/>
            <person name="Steenkamp E.T."/>
            <person name="van der Nest M.A."/>
            <person name="van Wyk S."/>
            <person name="Wingfield M.J."/>
            <person name="Xiong C."/>
            <person name="Yue Q."/>
            <person name="Zhang X."/>
        </authorList>
    </citation>
    <scope>NUCLEOTIDE SEQUENCE [LARGE SCALE GENOMIC DNA]</scope>
    <source>
        <strain evidence="1 2">DSM 5745</strain>
    </source>
</reference>
<dbReference type="EMBL" id="PVWQ01000002">
    <property type="protein sequence ID" value="RDW89819.1"/>
    <property type="molecule type" value="Genomic_DNA"/>
</dbReference>
<dbReference type="Proteomes" id="UP000256690">
    <property type="component" value="Unassembled WGS sequence"/>
</dbReference>
<name>A0A3D8SU38_9EURO</name>
<sequence>MRLRKKQHIVKILRFVEDRISDKTKAQRFRRWQHELFGLTPDEWASLALSISCHESLDIAVQRQGWLEKECARLKGLQEPYDPEIASAYHMTRYEKTNNETICEQLLSLKSHAEKPIASKAIFRALWHTQCADAQTFTWHLTPWLVERCVLSGGCCGRSCECCTRARCDLPAWANARGHCTPACPCCGERNGLQGPISVIAPDPNQLPFSLRPDRSDRFSWNMMDALVWGIGDC</sequence>